<dbReference type="EMBL" id="NBIV01000007">
    <property type="protein sequence ID" value="PXF49176.1"/>
    <property type="molecule type" value="Genomic_DNA"/>
</dbReference>
<dbReference type="PANTHER" id="PTHR12953:SF0">
    <property type="entry name" value="SUN DOMAIN-CONTAINING OSSIFICATION FACTOR"/>
    <property type="match status" value="1"/>
</dbReference>
<proteinExistence type="predicted"/>
<dbReference type="GO" id="GO:0034975">
    <property type="term" value="P:protein folding in endoplasmic reticulum"/>
    <property type="evidence" value="ECO:0007669"/>
    <property type="project" value="TreeGrafter"/>
</dbReference>
<comment type="caution">
    <text evidence="8">The sequence shown here is derived from an EMBL/GenBank/DDBJ whole genome shotgun (WGS) entry which is preliminary data.</text>
</comment>
<keyword evidence="3" id="KW-1133">Transmembrane helix</keyword>
<feature type="compositionally biased region" description="Basic and acidic residues" evidence="5">
    <location>
        <begin position="647"/>
        <end position="667"/>
    </location>
</feature>
<evidence type="ECO:0000313" key="8">
    <source>
        <dbReference type="EMBL" id="PXF49176.1"/>
    </source>
</evidence>
<dbReference type="GO" id="GO:0005737">
    <property type="term" value="C:cytoplasm"/>
    <property type="evidence" value="ECO:0007669"/>
    <property type="project" value="TreeGrafter"/>
</dbReference>
<keyword evidence="6" id="KW-0732">Signal</keyword>
<keyword evidence="4" id="KW-0472">Membrane</keyword>
<accession>A0A2V3J3Z2</accession>
<evidence type="ECO:0000256" key="2">
    <source>
        <dbReference type="ARBA" id="ARBA00022692"/>
    </source>
</evidence>
<feature type="compositionally biased region" description="Polar residues" evidence="5">
    <location>
        <begin position="325"/>
        <end position="334"/>
    </location>
</feature>
<feature type="compositionally biased region" description="Basic and acidic residues" evidence="5">
    <location>
        <begin position="541"/>
        <end position="557"/>
    </location>
</feature>
<evidence type="ECO:0000313" key="9">
    <source>
        <dbReference type="Proteomes" id="UP000247409"/>
    </source>
</evidence>
<organism evidence="8 9">
    <name type="scientific">Gracilariopsis chorda</name>
    <dbReference type="NCBI Taxonomy" id="448386"/>
    <lineage>
        <taxon>Eukaryota</taxon>
        <taxon>Rhodophyta</taxon>
        <taxon>Florideophyceae</taxon>
        <taxon>Rhodymeniophycidae</taxon>
        <taxon>Gracilariales</taxon>
        <taxon>Gracilariaceae</taxon>
        <taxon>Gracilariopsis</taxon>
    </lineage>
</organism>
<feature type="compositionally biased region" description="Basic and acidic residues" evidence="5">
    <location>
        <begin position="875"/>
        <end position="893"/>
    </location>
</feature>
<feature type="compositionally biased region" description="Polar residues" evidence="5">
    <location>
        <begin position="192"/>
        <end position="208"/>
    </location>
</feature>
<feature type="compositionally biased region" description="Low complexity" evidence="5">
    <location>
        <begin position="335"/>
        <end position="349"/>
    </location>
</feature>
<feature type="compositionally biased region" description="Polar residues" evidence="5">
    <location>
        <begin position="352"/>
        <end position="361"/>
    </location>
</feature>
<dbReference type="Pfam" id="PF07738">
    <property type="entry name" value="Sad1_UNC"/>
    <property type="match status" value="1"/>
</dbReference>
<feature type="compositionally biased region" description="Polar residues" evidence="5">
    <location>
        <begin position="626"/>
        <end position="639"/>
    </location>
</feature>
<sequence>MNLLAALLALTLPFFLAISFANSPTTPPPLNPQPSTSSPPIQSSQVPTPSPSSTALSDSGSHAVAHAPCPSPSLLTVPSNYNVAPSPCPSPSPSPSASEEQVFIPLKEWKQRKLQHIESRVRNGQIRHSATPQPSRRSFRRFIFCRRPTPLLIFSRLCYLNEPAEWKTPPQASLKADSTSKLHHSHAAPEAQHSTTRQSENPSHQPATPTEKLRSNAEQDNTSQLYAHEPSHSDLPVHIRATAAPDSAHDELAGSRDQNLSALTGLPMPKLPDVMPRVGSIVRSIMDASYLFSAPPIPVTSTSKRIAHRSQGLSASNISNSNSSVTAPTQSRFDSSSSNSRAKPNSSANFIDRSSPSNDSPITDHPEFKDAAIQHSLQGAKEKPFNFAAADAGARVLAYSEGVVGARNVLIGSVDKYLLAPCEGAGLAGSRWVDLELSEDVILESVETANFEYYSSSARKVAVLGAGSYPPKKWNVLGVFDFHNIKTVQRFQISKRVVTRFLRVVYAGKQGNEYYCPVSTIRAFGKNLIADWKDVFEKQGTDGEELHSSQQNHEAEARAGGTSNTAGGQVDDSETVKARTSLPEAASMKRTAVQGEETASRTSARPTMDGDLYEQIDDTATESESEVQAGSGSVDGTTLHQGVYEKDTDHKHADSSASSDRNEKSQTGEDTQDTDSTIEASENEVISEEDRIVMEAVRADTLTPVSGEDSIFRKVTRMIQLLELNQTLTNQYIDSQLLKFAKALSTAQSKSSAVDERVALAEKQLMQVVFRLDSRVDELLQSSYRRDIMICMLSICLTFLVGAQCVLWTSLSGARLRYSGEQRERVFGVDSDPEEVEALLRTEELGSPITTKNEFQVEKIPFHPKRKKTKSRKSTAKERQNEAEEAPREDGGNKKRWHGRSTSSIELVSLPLSTQTIRGSGGAFHALRSNGGS</sequence>
<dbReference type="OrthoDB" id="266334at2759"/>
<feature type="region of interest" description="Disordered" evidence="5">
    <location>
        <begin position="26"/>
        <end position="64"/>
    </location>
</feature>
<reference evidence="8 9" key="1">
    <citation type="journal article" date="2018" name="Mol. Biol. Evol.">
        <title>Analysis of the draft genome of the red seaweed Gracilariopsis chorda provides insights into genome size evolution in Rhodophyta.</title>
        <authorList>
            <person name="Lee J."/>
            <person name="Yang E.C."/>
            <person name="Graf L."/>
            <person name="Yang J.H."/>
            <person name="Qiu H."/>
            <person name="Zel Zion U."/>
            <person name="Chan C.X."/>
            <person name="Stephens T.G."/>
            <person name="Weber A.P.M."/>
            <person name="Boo G.H."/>
            <person name="Boo S.M."/>
            <person name="Kim K.M."/>
            <person name="Shin Y."/>
            <person name="Jung M."/>
            <person name="Lee S.J."/>
            <person name="Yim H.S."/>
            <person name="Lee J.H."/>
            <person name="Bhattacharya D."/>
            <person name="Yoon H.S."/>
        </authorList>
    </citation>
    <scope>NUCLEOTIDE SEQUENCE [LARGE SCALE GENOMIC DNA]</scope>
    <source>
        <strain evidence="8 9">SKKU-2015</strain>
        <tissue evidence="8">Whole body</tissue>
    </source>
</reference>
<keyword evidence="2" id="KW-0812">Transmembrane</keyword>
<feature type="domain" description="SUN" evidence="7">
    <location>
        <begin position="356"/>
        <end position="528"/>
    </location>
</feature>
<feature type="region of interest" description="Disordered" evidence="5">
    <location>
        <begin position="303"/>
        <end position="366"/>
    </location>
</feature>
<feature type="compositionally biased region" description="Basic residues" evidence="5">
    <location>
        <begin position="862"/>
        <end position="874"/>
    </location>
</feature>
<evidence type="ECO:0000256" key="4">
    <source>
        <dbReference type="ARBA" id="ARBA00023136"/>
    </source>
</evidence>
<dbReference type="Proteomes" id="UP000247409">
    <property type="component" value="Unassembled WGS sequence"/>
</dbReference>
<feature type="compositionally biased region" description="Low complexity" evidence="5">
    <location>
        <begin position="33"/>
        <end position="54"/>
    </location>
</feature>
<evidence type="ECO:0000259" key="7">
    <source>
        <dbReference type="PROSITE" id="PS51469"/>
    </source>
</evidence>
<keyword evidence="9" id="KW-1185">Reference proteome</keyword>
<feature type="region of interest" description="Disordered" evidence="5">
    <location>
        <begin position="620"/>
        <end position="639"/>
    </location>
</feature>
<comment type="subcellular location">
    <subcellularLocation>
        <location evidence="1">Endomembrane system</location>
    </subcellularLocation>
</comment>
<dbReference type="PANTHER" id="PTHR12953">
    <property type="entry name" value="MEMBRANE PROTEIN CH1 RELATED"/>
    <property type="match status" value="1"/>
</dbReference>
<name>A0A2V3J3Z2_9FLOR</name>
<feature type="signal peptide" evidence="6">
    <location>
        <begin position="1"/>
        <end position="21"/>
    </location>
</feature>
<dbReference type="InterPro" id="IPR045120">
    <property type="entry name" value="Suco/Slp1-like"/>
</dbReference>
<evidence type="ECO:0000256" key="6">
    <source>
        <dbReference type="SAM" id="SignalP"/>
    </source>
</evidence>
<protein>
    <recommendedName>
        <fullName evidence="7">SUN domain-containing protein</fullName>
    </recommendedName>
</protein>
<evidence type="ECO:0000256" key="3">
    <source>
        <dbReference type="ARBA" id="ARBA00022989"/>
    </source>
</evidence>
<dbReference type="AlphaFoldDB" id="A0A2V3J3Z2"/>
<feature type="region of interest" description="Disordered" evidence="5">
    <location>
        <begin position="857"/>
        <end position="904"/>
    </location>
</feature>
<feature type="region of interest" description="Disordered" evidence="5">
    <location>
        <begin position="541"/>
        <end position="611"/>
    </location>
</feature>
<dbReference type="PROSITE" id="PS51469">
    <property type="entry name" value="SUN"/>
    <property type="match status" value="1"/>
</dbReference>
<dbReference type="GO" id="GO:0016020">
    <property type="term" value="C:membrane"/>
    <property type="evidence" value="ECO:0007669"/>
    <property type="project" value="InterPro"/>
</dbReference>
<dbReference type="InterPro" id="IPR012919">
    <property type="entry name" value="SUN_dom"/>
</dbReference>
<gene>
    <name evidence="8" type="ORF">BWQ96_00965</name>
</gene>
<feature type="region of interest" description="Disordered" evidence="5">
    <location>
        <begin position="647"/>
        <end position="684"/>
    </location>
</feature>
<dbReference type="GO" id="GO:0012505">
    <property type="term" value="C:endomembrane system"/>
    <property type="evidence" value="ECO:0007669"/>
    <property type="project" value="UniProtKB-SubCell"/>
</dbReference>
<evidence type="ECO:0000256" key="5">
    <source>
        <dbReference type="SAM" id="MobiDB-lite"/>
    </source>
</evidence>
<feature type="region of interest" description="Disordered" evidence="5">
    <location>
        <begin position="168"/>
        <end position="222"/>
    </location>
</feature>
<feature type="chain" id="PRO_5016102123" description="SUN domain-containing protein" evidence="6">
    <location>
        <begin position="22"/>
        <end position="933"/>
    </location>
</feature>
<feature type="region of interest" description="Disordered" evidence="5">
    <location>
        <begin position="914"/>
        <end position="933"/>
    </location>
</feature>
<feature type="compositionally biased region" description="Low complexity" evidence="5">
    <location>
        <begin position="314"/>
        <end position="324"/>
    </location>
</feature>
<evidence type="ECO:0000256" key="1">
    <source>
        <dbReference type="ARBA" id="ARBA00004308"/>
    </source>
</evidence>